<dbReference type="Gene3D" id="3.30.70.260">
    <property type="match status" value="1"/>
</dbReference>
<gene>
    <name evidence="1" type="ORF">HK107_11100</name>
</gene>
<name>A0A7Y3W5K9_9PROT</name>
<reference evidence="1 2" key="1">
    <citation type="submission" date="2020-05" db="EMBL/GenBank/DDBJ databases">
        <title>Parvularcula mediterraneae sp. nov., isolated from polypropylene straw from shallow seawater of the seashore of Laganas in Zakynthos island, Greece.</title>
        <authorList>
            <person name="Szabo I."/>
            <person name="Al-Omari J."/>
            <person name="Rado J."/>
            <person name="Szerdahelyi G.S."/>
        </authorList>
    </citation>
    <scope>NUCLEOTIDE SEQUENCE [LARGE SCALE GENOMIC DNA]</scope>
    <source>
        <strain evidence="1 2">ZS-1/3</strain>
    </source>
</reference>
<evidence type="ECO:0008006" key="3">
    <source>
        <dbReference type="Google" id="ProtNLM"/>
    </source>
</evidence>
<organism evidence="1 2">
    <name type="scientific">Parvularcula mediterranea</name>
    <dbReference type="NCBI Taxonomy" id="2732508"/>
    <lineage>
        <taxon>Bacteria</taxon>
        <taxon>Pseudomonadati</taxon>
        <taxon>Pseudomonadota</taxon>
        <taxon>Alphaproteobacteria</taxon>
        <taxon>Parvularculales</taxon>
        <taxon>Parvularculaceae</taxon>
        <taxon>Parvularcula</taxon>
    </lineage>
</organism>
<protein>
    <recommendedName>
        <fullName evidence="3">Acetolactate synthase</fullName>
    </recommendedName>
</protein>
<dbReference type="RefSeq" id="WP_173199733.1">
    <property type="nucleotide sequence ID" value="NZ_JABFCX010000003.1"/>
</dbReference>
<dbReference type="Proteomes" id="UP000536835">
    <property type="component" value="Unassembled WGS sequence"/>
</dbReference>
<evidence type="ECO:0000313" key="1">
    <source>
        <dbReference type="EMBL" id="NNU16865.1"/>
    </source>
</evidence>
<dbReference type="Pfam" id="PF13710">
    <property type="entry name" value="ACT_5"/>
    <property type="match status" value="1"/>
</dbReference>
<dbReference type="InterPro" id="IPR045865">
    <property type="entry name" value="ACT-like_dom_sf"/>
</dbReference>
<accession>A0A7Y3W5K9</accession>
<sequence>MSLHLSPNTRRATIETFTIESDDVNGTLRRVWTVIEQRGWSVRSLLVEEVGGGVETRVQVSPTGNGRSIETLRLQIERLHNVRRVKLERRSREKPSRWKEIPHAAVI</sequence>
<dbReference type="SUPFAM" id="SSF55021">
    <property type="entry name" value="ACT-like"/>
    <property type="match status" value="1"/>
</dbReference>
<dbReference type="EMBL" id="JABFCX010000003">
    <property type="protein sequence ID" value="NNU16865.1"/>
    <property type="molecule type" value="Genomic_DNA"/>
</dbReference>
<evidence type="ECO:0000313" key="2">
    <source>
        <dbReference type="Proteomes" id="UP000536835"/>
    </source>
</evidence>
<dbReference type="AlphaFoldDB" id="A0A7Y3W5K9"/>
<proteinExistence type="predicted"/>
<comment type="caution">
    <text evidence="1">The sequence shown here is derived from an EMBL/GenBank/DDBJ whole genome shotgun (WGS) entry which is preliminary data.</text>
</comment>
<keyword evidence="2" id="KW-1185">Reference proteome</keyword>